<dbReference type="GO" id="GO:0042601">
    <property type="term" value="C:endospore-forming forespore"/>
    <property type="evidence" value="ECO:0007669"/>
    <property type="project" value="TreeGrafter"/>
</dbReference>
<comment type="caution">
    <text evidence="1">The sequence shown here is derived from an EMBL/GenBank/DDBJ whole genome shotgun (WGS) entry which is preliminary data.</text>
</comment>
<dbReference type="EMBL" id="SXDP01000007">
    <property type="protein sequence ID" value="NEZ47392.1"/>
    <property type="molecule type" value="Genomic_DNA"/>
</dbReference>
<accession>A0A6M0RAZ2</accession>
<name>A0A6M0RAZ2_9CLOT</name>
<gene>
    <name evidence="1" type="ORF">FDF74_09320</name>
</gene>
<dbReference type="InterPro" id="IPR014255">
    <property type="entry name" value="Spore_coat_CotS"/>
</dbReference>
<sequence length="337" mass="40442">MDKLDKEVLMNYNLSLNLFDKFDLEIREVLPIRSVFLLKTDKGEKILKKLDYSIEQLNFIQEVLNYISIRFPRVMSFMKNKENKIYTTYDNEIYCIMNVIKGRECDLNNPLDLKVASLGLGEMHKASMGFNTNFQKNIFLGKMIDNFKTKKKDMKFFKEIANVHDNKTDFDNIFLFYVDYYISQVEESIEVLENSDYYALCKEEDKIAICHHDLAYHNIIIEKEEAYFIDFDYSIIDLKIHDLCNFITKSIKRFAFDIGRTENILDNYCKTNNLDKRELKVLYAMLNFPEDFYSISKNYYTRKKQWGEGVFLNRFIKKCDYKEYREDLLKEFKENIL</sequence>
<dbReference type="NCBIfam" id="TIGR02906">
    <property type="entry name" value="spore_CotS"/>
    <property type="match status" value="1"/>
</dbReference>
<dbReference type="AlphaFoldDB" id="A0A6M0RAZ2"/>
<dbReference type="Gene3D" id="3.90.1200.10">
    <property type="match status" value="1"/>
</dbReference>
<proteinExistence type="predicted"/>
<reference evidence="1 2" key="1">
    <citation type="submission" date="2019-04" db="EMBL/GenBank/DDBJ databases">
        <title>Genome sequencing of Clostridium botulinum Groups I-IV and Clostridium butyricum.</title>
        <authorList>
            <person name="Brunt J."/>
            <person name="Van Vliet A.H.M."/>
            <person name="Stringer S.C."/>
            <person name="Carter A.T."/>
            <person name="Peck M.W."/>
        </authorList>
    </citation>
    <scope>NUCLEOTIDE SEQUENCE [LARGE SCALE GENOMIC DNA]</scope>
    <source>
        <strain evidence="1 2">IFR 18/094</strain>
    </source>
</reference>
<dbReference type="PANTHER" id="PTHR39179">
    <property type="entry name" value="SPORE COAT PROTEIN I"/>
    <property type="match status" value="1"/>
</dbReference>
<dbReference type="SUPFAM" id="SSF56112">
    <property type="entry name" value="Protein kinase-like (PK-like)"/>
    <property type="match status" value="1"/>
</dbReference>
<keyword evidence="1" id="KW-0946">Virion</keyword>
<dbReference type="Proteomes" id="UP000473885">
    <property type="component" value="Unassembled WGS sequence"/>
</dbReference>
<evidence type="ECO:0000313" key="2">
    <source>
        <dbReference type="Proteomes" id="UP000473885"/>
    </source>
</evidence>
<protein>
    <submittedName>
        <fullName evidence="1">CotS family spore coat protein</fullName>
    </submittedName>
</protein>
<dbReference type="Gene3D" id="3.30.200.20">
    <property type="entry name" value="Phosphorylase Kinase, domain 1"/>
    <property type="match status" value="1"/>
</dbReference>
<dbReference type="PANTHER" id="PTHR39179:SF1">
    <property type="entry name" value="SPORE COAT PROTEIN I"/>
    <property type="match status" value="1"/>
</dbReference>
<evidence type="ECO:0000313" key="1">
    <source>
        <dbReference type="EMBL" id="NEZ47392.1"/>
    </source>
</evidence>
<organism evidence="1 2">
    <name type="scientific">Clostridium niameyense</name>
    <dbReference type="NCBI Taxonomy" id="1622073"/>
    <lineage>
        <taxon>Bacteria</taxon>
        <taxon>Bacillati</taxon>
        <taxon>Bacillota</taxon>
        <taxon>Clostridia</taxon>
        <taxon>Eubacteriales</taxon>
        <taxon>Clostridiaceae</taxon>
        <taxon>Clostridium</taxon>
    </lineage>
</organism>
<dbReference type="InterPro" id="IPR047175">
    <property type="entry name" value="CotS-like"/>
</dbReference>
<dbReference type="RefSeq" id="WP_341478341.1">
    <property type="nucleotide sequence ID" value="NZ_SXDP01000007.1"/>
</dbReference>
<keyword evidence="1" id="KW-0167">Capsid protein</keyword>
<keyword evidence="2" id="KW-1185">Reference proteome</keyword>
<dbReference type="InterPro" id="IPR011009">
    <property type="entry name" value="Kinase-like_dom_sf"/>
</dbReference>